<dbReference type="NCBIfam" id="NF001756">
    <property type="entry name" value="PRK00484.1"/>
    <property type="match status" value="1"/>
</dbReference>
<evidence type="ECO:0000256" key="2">
    <source>
        <dbReference type="ARBA" id="ARBA00022741"/>
    </source>
</evidence>
<evidence type="ECO:0000256" key="1">
    <source>
        <dbReference type="ARBA" id="ARBA00022598"/>
    </source>
</evidence>
<dbReference type="Proteomes" id="UP000034694">
    <property type="component" value="Unassembled WGS sequence"/>
</dbReference>
<reference evidence="6 7" key="1">
    <citation type="journal article" date="2015" name="Nature">
        <title>rRNA introns, odd ribosomes, and small enigmatic genomes across a large radiation of phyla.</title>
        <authorList>
            <person name="Brown C.T."/>
            <person name="Hug L.A."/>
            <person name="Thomas B.C."/>
            <person name="Sharon I."/>
            <person name="Castelle C.J."/>
            <person name="Singh A."/>
            <person name="Wilkins M.J."/>
            <person name="Williams K.H."/>
            <person name="Banfield J.F."/>
        </authorList>
    </citation>
    <scope>NUCLEOTIDE SEQUENCE [LARGE SCALE GENOMIC DNA]</scope>
</reference>
<protein>
    <submittedName>
        <fullName evidence="6">Lysyl-tRNA synthetase</fullName>
    </submittedName>
</protein>
<evidence type="ECO:0000256" key="3">
    <source>
        <dbReference type="ARBA" id="ARBA00022840"/>
    </source>
</evidence>
<dbReference type="InterPro" id="IPR044136">
    <property type="entry name" value="Lys-tRNA-ligase_II_N"/>
</dbReference>
<evidence type="ECO:0000256" key="4">
    <source>
        <dbReference type="ARBA" id="ARBA00023146"/>
    </source>
</evidence>
<evidence type="ECO:0000313" key="6">
    <source>
        <dbReference type="EMBL" id="KKU95994.1"/>
    </source>
</evidence>
<dbReference type="EMBL" id="LCPK01000040">
    <property type="protein sequence ID" value="KKU95994.1"/>
    <property type="molecule type" value="Genomic_DNA"/>
</dbReference>
<dbReference type="SUPFAM" id="SSF50249">
    <property type="entry name" value="Nucleic acid-binding proteins"/>
    <property type="match status" value="1"/>
</dbReference>
<dbReference type="PANTHER" id="PTHR42918:SF15">
    <property type="entry name" value="LYSINE--TRNA LIGASE, CHLOROPLASTIC_MITOCHONDRIAL"/>
    <property type="match status" value="1"/>
</dbReference>
<dbReference type="GO" id="GO:0004824">
    <property type="term" value="F:lysine-tRNA ligase activity"/>
    <property type="evidence" value="ECO:0007669"/>
    <property type="project" value="InterPro"/>
</dbReference>
<dbReference type="PANTHER" id="PTHR42918">
    <property type="entry name" value="LYSYL-TRNA SYNTHETASE"/>
    <property type="match status" value="1"/>
</dbReference>
<dbReference type="CDD" id="cd04322">
    <property type="entry name" value="LysRS_N"/>
    <property type="match status" value="1"/>
</dbReference>
<dbReference type="InterPro" id="IPR004365">
    <property type="entry name" value="NA-bd_OB_tRNA"/>
</dbReference>
<keyword evidence="4 6" id="KW-0030">Aminoacyl-tRNA synthetase</keyword>
<dbReference type="InterPro" id="IPR012340">
    <property type="entry name" value="NA-bd_OB-fold"/>
</dbReference>
<comment type="caution">
    <text evidence="6">The sequence shown here is derived from an EMBL/GenBank/DDBJ whole genome shotgun (WGS) entry which is preliminary data.</text>
</comment>
<evidence type="ECO:0000313" key="7">
    <source>
        <dbReference type="Proteomes" id="UP000034694"/>
    </source>
</evidence>
<dbReference type="Gene3D" id="3.30.930.10">
    <property type="entry name" value="Bira Bifunctional Protein, Domain 2"/>
    <property type="match status" value="1"/>
</dbReference>
<dbReference type="Pfam" id="PF01336">
    <property type="entry name" value="tRNA_anti-codon"/>
    <property type="match status" value="1"/>
</dbReference>
<dbReference type="Pfam" id="PF00152">
    <property type="entry name" value="tRNA-synt_2"/>
    <property type="match status" value="1"/>
</dbReference>
<name>A0A0G1UPD8_9BACT</name>
<dbReference type="InterPro" id="IPR018149">
    <property type="entry name" value="Lys-tRNA-synth_II_C"/>
</dbReference>
<accession>A0A0G1UPD8</accession>
<dbReference type="GO" id="GO:0005524">
    <property type="term" value="F:ATP binding"/>
    <property type="evidence" value="ECO:0007669"/>
    <property type="project" value="UniProtKB-KW"/>
</dbReference>
<feature type="domain" description="Aminoacyl-transfer RNA synthetases class-II family profile" evidence="5">
    <location>
        <begin position="175"/>
        <end position="473"/>
    </location>
</feature>
<dbReference type="Gene3D" id="2.40.50.140">
    <property type="entry name" value="Nucleic acid-binding proteins"/>
    <property type="match status" value="1"/>
</dbReference>
<proteinExistence type="predicted"/>
<dbReference type="PRINTS" id="PR00982">
    <property type="entry name" value="TRNASYNTHLYS"/>
</dbReference>
<gene>
    <name evidence="6" type="ORF">UY28_C0040G0011</name>
</gene>
<keyword evidence="2" id="KW-0547">Nucleotide-binding</keyword>
<dbReference type="InterPro" id="IPR006195">
    <property type="entry name" value="aa-tRNA-synth_II"/>
</dbReference>
<dbReference type="InterPro" id="IPR045864">
    <property type="entry name" value="aa-tRNA-synth_II/BPL/LPL"/>
</dbReference>
<keyword evidence="3" id="KW-0067">ATP-binding</keyword>
<sequence>MAQSRLQEIRQIRLEKLEKLRGLGIDPYPAKYSKPHIPVSRAVSSLDQEVSVAGRLWRWREHGNLVFADLKDASGQIQLLFQKKNLEDKFKLLPLFDVGDFLGVSGKVITTQAGEVTVDVNHFELLAKTLRPLPDVWDGLKDKEIRLRRRYLDTNINPEVKERFIRRSRFWEAHRDFFKQQGFIEINIPVLEHIPGGGDANPFVTHMDSIDQDFYLRISQELYLKRLIGGGYEKVYEIGPRFRNEGLSDEHLPEHVAMEFYWAYADWKDGMDFIQRLFNYVIDQVYGGKKVFKIRGFDVDFSREWEMLDFGRLFKEKFSLDVYSPELTQIKKALDRQGIKYDSKITIPRAVDALWKHLRGQIRGPAFLINHPKYLSPLQKPSLVNPEIVERFQPIIAGSELGNGWSEVNDPVDQFNRFSQQQAMRDAGDTEAQWLDIDYVEMLEYGMPPTFGYGHSERVFWFLEDVPAREGVPFPQLRFELEESTRQIYGINSAGSVSRKT</sequence>
<dbReference type="GO" id="GO:0006430">
    <property type="term" value="P:lysyl-tRNA aminoacylation"/>
    <property type="evidence" value="ECO:0007669"/>
    <property type="project" value="InterPro"/>
</dbReference>
<dbReference type="GO" id="GO:0000049">
    <property type="term" value="F:tRNA binding"/>
    <property type="evidence" value="ECO:0007669"/>
    <property type="project" value="TreeGrafter"/>
</dbReference>
<keyword evidence="1" id="KW-0436">Ligase</keyword>
<dbReference type="PROSITE" id="PS50862">
    <property type="entry name" value="AA_TRNA_LIGASE_II"/>
    <property type="match status" value="1"/>
</dbReference>
<dbReference type="SUPFAM" id="SSF55681">
    <property type="entry name" value="Class II aaRS and biotin synthetases"/>
    <property type="match status" value="1"/>
</dbReference>
<dbReference type="GO" id="GO:0005829">
    <property type="term" value="C:cytosol"/>
    <property type="evidence" value="ECO:0007669"/>
    <property type="project" value="TreeGrafter"/>
</dbReference>
<dbReference type="AlphaFoldDB" id="A0A0G1UPD8"/>
<dbReference type="InterPro" id="IPR004364">
    <property type="entry name" value="Aa-tRNA-synt_II"/>
</dbReference>
<organism evidence="6 7">
    <name type="scientific">Candidatus Amesbacteria bacterium GW2011_GWB1_48_13</name>
    <dbReference type="NCBI Taxonomy" id="1618362"/>
    <lineage>
        <taxon>Bacteria</taxon>
        <taxon>Candidatus Amesiibacteriota</taxon>
    </lineage>
</organism>
<dbReference type="PATRIC" id="fig|1618362.3.peg.985"/>
<evidence type="ECO:0000259" key="5">
    <source>
        <dbReference type="PROSITE" id="PS50862"/>
    </source>
</evidence>